<dbReference type="PANTHER" id="PTHR36433">
    <property type="entry name" value="HYPOTHETICAL CYTOSOLIC PROTEIN"/>
    <property type="match status" value="1"/>
</dbReference>
<dbReference type="Pfam" id="PF06486">
    <property type="entry name" value="DUF1093"/>
    <property type="match status" value="1"/>
</dbReference>
<dbReference type="InterPro" id="IPR006542">
    <property type="entry name" value="DUF1093"/>
</dbReference>
<dbReference type="PANTHER" id="PTHR36433:SF2">
    <property type="entry name" value="YXEA FAMILY PROTEIN"/>
    <property type="match status" value="1"/>
</dbReference>
<dbReference type="AlphaFoldDB" id="A0A1L7RGV7"/>
<dbReference type="InterPro" id="IPR036166">
    <property type="entry name" value="YxeA-like_sf"/>
</dbReference>
<dbReference type="EMBL" id="LN795824">
    <property type="protein sequence ID" value="CEO43707.1"/>
    <property type="molecule type" value="Genomic_DNA"/>
</dbReference>
<dbReference type="SUPFAM" id="SSF159121">
    <property type="entry name" value="BC4932-like"/>
    <property type="match status" value="1"/>
</dbReference>
<evidence type="ECO:0000256" key="1">
    <source>
        <dbReference type="SAM" id="Phobius"/>
    </source>
</evidence>
<organism evidence="2">
    <name type="scientific">Staphylococcus saprophyticus</name>
    <dbReference type="NCBI Taxonomy" id="29385"/>
    <lineage>
        <taxon>Bacteria</taxon>
        <taxon>Bacillati</taxon>
        <taxon>Bacillota</taxon>
        <taxon>Bacilli</taxon>
        <taxon>Bacillales</taxon>
        <taxon>Staphylococcaceae</taxon>
        <taxon>Staphylococcus</taxon>
    </lineage>
</organism>
<evidence type="ECO:0000313" key="2">
    <source>
        <dbReference type="EMBL" id="CEO43707.1"/>
    </source>
</evidence>
<gene>
    <name evidence="2" type="primary">ORF_o5</name>
</gene>
<protein>
    <recommendedName>
        <fullName evidence="3">YxeA family protein</fullName>
    </recommendedName>
</protein>
<reference evidence="2" key="1">
    <citation type="submission" date="2015-01" db="EMBL/GenBank/DDBJ databases">
        <title>Novel erm(44)-related macrolide-lincosamide-streptogramin B resistance gene in Staphylococcus saprophyticus.</title>
        <authorList>
            <person name="Wendlandt S."/>
            <person name="Hess S."/>
            <person name="Li J."/>
            <person name="Kadlec K."/>
            <person name="Wang Y."/>
            <person name="Fessler A.T."/>
            <person name="Schwarz S."/>
            <person name="Gallert C."/>
        </authorList>
    </citation>
    <scope>NUCLEOTIDE SEQUENCE</scope>
    <source>
        <strain evidence="2">Ab-7</strain>
    </source>
</reference>
<dbReference type="NCBIfam" id="TIGR01655">
    <property type="entry name" value="yxeA_fam"/>
    <property type="match status" value="1"/>
</dbReference>
<name>A0A1L7RGV7_STASA</name>
<accession>A0A1L7RGV7</accession>
<dbReference type="RefSeq" id="WP_069826212.1">
    <property type="nucleotide sequence ID" value="NZ_CAXOQR010000017.1"/>
</dbReference>
<dbReference type="Gene3D" id="2.40.50.480">
    <property type="match status" value="1"/>
</dbReference>
<keyword evidence="1" id="KW-1133">Transmembrane helix</keyword>
<proteinExistence type="predicted"/>
<sequence length="127" mass="14764">MKIIYTILSIIIVIFLALLGWKFYAESHTDSQNVRDLADFNPLIKSEKYYVETSAPKSAKDLGEGTLYKYQAKAYDEDGKEKNLEYTATKKLKQERYLEIKYKVGEVKSFEEVSFSYIPKKARAQLK</sequence>
<keyword evidence="1" id="KW-0472">Membrane</keyword>
<feature type="transmembrane region" description="Helical" evidence="1">
    <location>
        <begin position="6"/>
        <end position="25"/>
    </location>
</feature>
<keyword evidence="1" id="KW-0812">Transmembrane</keyword>
<evidence type="ECO:0008006" key="3">
    <source>
        <dbReference type="Google" id="ProtNLM"/>
    </source>
</evidence>